<dbReference type="GO" id="GO:0000155">
    <property type="term" value="F:phosphorelay sensor kinase activity"/>
    <property type="evidence" value="ECO:0007669"/>
    <property type="project" value="InterPro"/>
</dbReference>
<gene>
    <name evidence="13" type="ORF">SAMN05444401_3471</name>
</gene>
<keyword evidence="14" id="KW-1185">Reference proteome</keyword>
<accession>A0A1M6KRP2</accession>
<feature type="domain" description="Histidine kinase" evidence="11">
    <location>
        <begin position="281"/>
        <end position="497"/>
    </location>
</feature>
<evidence type="ECO:0000256" key="3">
    <source>
        <dbReference type="ARBA" id="ARBA00012438"/>
    </source>
</evidence>
<feature type="transmembrane region" description="Helical" evidence="10">
    <location>
        <begin position="9"/>
        <end position="32"/>
    </location>
</feature>
<feature type="coiled-coil region" evidence="9">
    <location>
        <begin position="244"/>
        <end position="274"/>
    </location>
</feature>
<dbReference type="Gene3D" id="6.10.340.10">
    <property type="match status" value="1"/>
</dbReference>
<dbReference type="Gene3D" id="3.30.565.10">
    <property type="entry name" value="Histidine kinase-like ATPase, C-terminal domain"/>
    <property type="match status" value="1"/>
</dbReference>
<dbReference type="InterPro" id="IPR003660">
    <property type="entry name" value="HAMP_dom"/>
</dbReference>
<dbReference type="CDD" id="cd00082">
    <property type="entry name" value="HisKA"/>
    <property type="match status" value="1"/>
</dbReference>
<evidence type="ECO:0000259" key="12">
    <source>
        <dbReference type="PROSITE" id="PS50885"/>
    </source>
</evidence>
<keyword evidence="7" id="KW-0902">Two-component regulatory system</keyword>
<dbReference type="FunFam" id="1.10.287.130:FF:000001">
    <property type="entry name" value="Two-component sensor histidine kinase"/>
    <property type="match status" value="1"/>
</dbReference>
<dbReference type="STRING" id="1121298.SAMN05444401_3471"/>
<dbReference type="PANTHER" id="PTHR45453:SF3">
    <property type="entry name" value="HISTIDINE KINASE"/>
    <property type="match status" value="1"/>
</dbReference>
<dbReference type="GO" id="GO:0016036">
    <property type="term" value="P:cellular response to phosphate starvation"/>
    <property type="evidence" value="ECO:0007669"/>
    <property type="project" value="TreeGrafter"/>
</dbReference>
<dbReference type="GO" id="GO:0005886">
    <property type="term" value="C:plasma membrane"/>
    <property type="evidence" value="ECO:0007669"/>
    <property type="project" value="TreeGrafter"/>
</dbReference>
<dbReference type="InterPro" id="IPR003661">
    <property type="entry name" value="HisK_dim/P_dom"/>
</dbReference>
<comment type="subcellular location">
    <subcellularLocation>
        <location evidence="2">Membrane</location>
    </subcellularLocation>
</comment>
<dbReference type="PRINTS" id="PR00344">
    <property type="entry name" value="BCTRLSENSOR"/>
</dbReference>
<dbReference type="SUPFAM" id="SSF47384">
    <property type="entry name" value="Homodimeric domain of signal transducing histidine kinase"/>
    <property type="match status" value="1"/>
</dbReference>
<keyword evidence="10" id="KW-0812">Transmembrane</keyword>
<evidence type="ECO:0000256" key="8">
    <source>
        <dbReference type="ARBA" id="ARBA00023136"/>
    </source>
</evidence>
<keyword evidence="10" id="KW-1133">Transmembrane helix</keyword>
<evidence type="ECO:0000313" key="14">
    <source>
        <dbReference type="Proteomes" id="UP000184080"/>
    </source>
</evidence>
<keyword evidence="6 13" id="KW-0418">Kinase</keyword>
<dbReference type="EMBL" id="FQZO01000006">
    <property type="protein sequence ID" value="SHJ61597.1"/>
    <property type="molecule type" value="Genomic_DNA"/>
</dbReference>
<evidence type="ECO:0000256" key="1">
    <source>
        <dbReference type="ARBA" id="ARBA00000085"/>
    </source>
</evidence>
<dbReference type="Proteomes" id="UP000184080">
    <property type="component" value="Unassembled WGS sequence"/>
</dbReference>
<evidence type="ECO:0000256" key="6">
    <source>
        <dbReference type="ARBA" id="ARBA00022777"/>
    </source>
</evidence>
<organism evidence="13 14">
    <name type="scientific">Clostridium amylolyticum</name>
    <dbReference type="NCBI Taxonomy" id="1121298"/>
    <lineage>
        <taxon>Bacteria</taxon>
        <taxon>Bacillati</taxon>
        <taxon>Bacillota</taxon>
        <taxon>Clostridia</taxon>
        <taxon>Eubacteriales</taxon>
        <taxon>Clostridiaceae</taxon>
        <taxon>Clostridium</taxon>
    </lineage>
</organism>
<dbReference type="InterPro" id="IPR003594">
    <property type="entry name" value="HATPase_dom"/>
</dbReference>
<dbReference type="AlphaFoldDB" id="A0A1M6KRP2"/>
<evidence type="ECO:0000256" key="4">
    <source>
        <dbReference type="ARBA" id="ARBA00022553"/>
    </source>
</evidence>
<dbReference type="InterPro" id="IPR036890">
    <property type="entry name" value="HATPase_C_sf"/>
</dbReference>
<proteinExistence type="predicted"/>
<dbReference type="GO" id="GO:0004721">
    <property type="term" value="F:phosphoprotein phosphatase activity"/>
    <property type="evidence" value="ECO:0007669"/>
    <property type="project" value="TreeGrafter"/>
</dbReference>
<keyword evidence="8 10" id="KW-0472">Membrane</keyword>
<dbReference type="OrthoDB" id="9762826at2"/>
<dbReference type="RefSeq" id="WP_073009618.1">
    <property type="nucleotide sequence ID" value="NZ_FQZO01000006.1"/>
</dbReference>
<dbReference type="Gene3D" id="1.10.287.130">
    <property type="match status" value="1"/>
</dbReference>
<dbReference type="PROSITE" id="PS50109">
    <property type="entry name" value="HIS_KIN"/>
    <property type="match status" value="1"/>
</dbReference>
<dbReference type="Pfam" id="PF02518">
    <property type="entry name" value="HATPase_c"/>
    <property type="match status" value="1"/>
</dbReference>
<dbReference type="SUPFAM" id="SSF55874">
    <property type="entry name" value="ATPase domain of HSP90 chaperone/DNA topoisomerase II/histidine kinase"/>
    <property type="match status" value="1"/>
</dbReference>
<keyword evidence="4" id="KW-0597">Phosphoprotein</keyword>
<keyword evidence="5" id="KW-0808">Transferase</keyword>
<evidence type="ECO:0000256" key="7">
    <source>
        <dbReference type="ARBA" id="ARBA00023012"/>
    </source>
</evidence>
<reference evidence="13 14" key="1">
    <citation type="submission" date="2016-11" db="EMBL/GenBank/DDBJ databases">
        <authorList>
            <person name="Jaros S."/>
            <person name="Januszkiewicz K."/>
            <person name="Wedrychowicz H."/>
        </authorList>
    </citation>
    <scope>NUCLEOTIDE SEQUENCE [LARGE SCALE GENOMIC DNA]</scope>
    <source>
        <strain evidence="13 14">DSM 21864</strain>
    </source>
</reference>
<dbReference type="InterPro" id="IPR005467">
    <property type="entry name" value="His_kinase_dom"/>
</dbReference>
<protein>
    <recommendedName>
        <fullName evidence="3">histidine kinase</fullName>
        <ecNumber evidence="3">2.7.13.3</ecNumber>
    </recommendedName>
</protein>
<dbReference type="SMART" id="SM00388">
    <property type="entry name" value="HisKA"/>
    <property type="match status" value="1"/>
</dbReference>
<dbReference type="PROSITE" id="PS50885">
    <property type="entry name" value="HAMP"/>
    <property type="match status" value="1"/>
</dbReference>
<comment type="catalytic activity">
    <reaction evidence="1">
        <text>ATP + protein L-histidine = ADP + protein N-phospho-L-histidine.</text>
        <dbReference type="EC" id="2.7.13.3"/>
    </reaction>
</comment>
<dbReference type="SUPFAM" id="SSF158472">
    <property type="entry name" value="HAMP domain-like"/>
    <property type="match status" value="1"/>
</dbReference>
<feature type="domain" description="HAMP" evidence="12">
    <location>
        <begin position="200"/>
        <end position="252"/>
    </location>
</feature>
<evidence type="ECO:0000256" key="2">
    <source>
        <dbReference type="ARBA" id="ARBA00004370"/>
    </source>
</evidence>
<dbReference type="PANTHER" id="PTHR45453">
    <property type="entry name" value="PHOSPHATE REGULON SENSOR PROTEIN PHOR"/>
    <property type="match status" value="1"/>
</dbReference>
<dbReference type="EC" id="2.7.13.3" evidence="3"/>
<evidence type="ECO:0000256" key="9">
    <source>
        <dbReference type="SAM" id="Coils"/>
    </source>
</evidence>
<evidence type="ECO:0000256" key="10">
    <source>
        <dbReference type="SAM" id="Phobius"/>
    </source>
</evidence>
<dbReference type="SMART" id="SM00387">
    <property type="entry name" value="HATPase_c"/>
    <property type="match status" value="1"/>
</dbReference>
<dbReference type="SMART" id="SM00304">
    <property type="entry name" value="HAMP"/>
    <property type="match status" value="1"/>
</dbReference>
<evidence type="ECO:0000313" key="13">
    <source>
        <dbReference type="EMBL" id="SHJ61597.1"/>
    </source>
</evidence>
<evidence type="ECO:0000256" key="5">
    <source>
        <dbReference type="ARBA" id="ARBA00022679"/>
    </source>
</evidence>
<name>A0A1M6KRP2_9CLOT</name>
<dbReference type="InterPro" id="IPR036097">
    <property type="entry name" value="HisK_dim/P_sf"/>
</dbReference>
<evidence type="ECO:0000259" key="11">
    <source>
        <dbReference type="PROSITE" id="PS50109"/>
    </source>
</evidence>
<dbReference type="Pfam" id="PF00512">
    <property type="entry name" value="HisKA"/>
    <property type="match status" value="1"/>
</dbReference>
<keyword evidence="9" id="KW-0175">Coiled coil</keyword>
<sequence>MKNSITKRLFIITSISLLILISGTMIFQSLYFTQFYTDRKIKNLRNNLNKFRASYSFDISNDLVLYKALENFEEVNNSKIAIYDYSGKIKYVSNQQKENTKVINLLNALFNQLFTNKAYIESIKSSDKAVVSMLPSNSNDADYIVGIAPFSFNSKNDSIIVTVASVQPINEASAVIKELFIYIFAAALVLVIILSLIYSNMISKPLVKLNNQAKELSSLNFDVKCDDSRDDEIGSLAATLNFLSGNLSEALIELRQKNQNLQEDIEKERALEKMRKEFIAAISHDLKTPISIIRGYAEGLKDNIADESSKNFYLEVILDETQNIENLIKDMLDLSYLESGYYKLNYTNFQLNTLINNSINKFNDIFKEKELKTLVKLCGDSNIYGDRFRIEQVINNLLSNAYKYTPTGNVINIETLDKNDKIEFSIENHGVSIPIEEINSIWERFYKLNKSRSRSEESGTGLGLAIVKNILQLHNSNFGVYNTEKGVKFYFDLEKEK</sequence>
<dbReference type="Pfam" id="PF00672">
    <property type="entry name" value="HAMP"/>
    <property type="match status" value="1"/>
</dbReference>
<dbReference type="InterPro" id="IPR050351">
    <property type="entry name" value="BphY/WalK/GraS-like"/>
</dbReference>
<dbReference type="InterPro" id="IPR004358">
    <property type="entry name" value="Sig_transdc_His_kin-like_C"/>
</dbReference>
<feature type="transmembrane region" description="Helical" evidence="10">
    <location>
        <begin position="179"/>
        <end position="198"/>
    </location>
</feature>
<dbReference type="FunFam" id="3.30.565.10:FF:000006">
    <property type="entry name" value="Sensor histidine kinase WalK"/>
    <property type="match status" value="1"/>
</dbReference>
<dbReference type="CDD" id="cd06225">
    <property type="entry name" value="HAMP"/>
    <property type="match status" value="1"/>
</dbReference>